<dbReference type="RefSeq" id="WP_185252839.1">
    <property type="nucleotide sequence ID" value="NZ_JACKXE010000001.1"/>
</dbReference>
<accession>A0A7X0VBZ7</accession>
<evidence type="ECO:0000313" key="3">
    <source>
        <dbReference type="Proteomes" id="UP000523955"/>
    </source>
</evidence>
<dbReference type="Proteomes" id="UP000523955">
    <property type="component" value="Unassembled WGS sequence"/>
</dbReference>
<protein>
    <submittedName>
        <fullName evidence="2">Uncharacterized protein</fullName>
    </submittedName>
</protein>
<sequence length="306" mass="31085">MPHLRRPRRLAVLTVAASLLVLPLVALAPLTAGAAPAPTAAGVGLADKGGDADPGDDPANNTKADLNLVTGSLPSLQAGQEGWVSLIWSAGTDVCDVEVTTKSKDVVVTYPTNTGDFSSLYINNALAETNTDYTAFKLTAPAAAGSYPVEFEATFTRLKDSATLKKSDNLVHKDVDNCSGSSGKVKQTINLPVTAASGAAVSLQTPSLQLKAGAPSWVALAFKGNAPGLENFRVTVTAPAGFEVVYPGDGTSSGLAQGTKLGVGVTDSTGVRITAVTAAAGTYQLPVKATWTGGSFTGTVTVKVVP</sequence>
<dbReference type="AlphaFoldDB" id="A0A7X0VBZ7"/>
<gene>
    <name evidence="2" type="ORF">H5V45_10260</name>
</gene>
<organism evidence="2 3">
    <name type="scientific">Nocardioides luti</name>
    <dbReference type="NCBI Taxonomy" id="2761101"/>
    <lineage>
        <taxon>Bacteria</taxon>
        <taxon>Bacillati</taxon>
        <taxon>Actinomycetota</taxon>
        <taxon>Actinomycetes</taxon>
        <taxon>Propionibacteriales</taxon>
        <taxon>Nocardioidaceae</taxon>
        <taxon>Nocardioides</taxon>
    </lineage>
</organism>
<name>A0A7X0VBZ7_9ACTN</name>
<reference evidence="2 3" key="1">
    <citation type="submission" date="2020-08" db="EMBL/GenBank/DDBJ databases">
        <authorList>
            <person name="Seo M.-J."/>
        </authorList>
    </citation>
    <scope>NUCLEOTIDE SEQUENCE [LARGE SCALE GENOMIC DNA]</scope>
    <source>
        <strain evidence="2 3">KIGAM211</strain>
    </source>
</reference>
<feature type="signal peptide" evidence="1">
    <location>
        <begin position="1"/>
        <end position="34"/>
    </location>
</feature>
<dbReference type="EMBL" id="JACKXE010000001">
    <property type="protein sequence ID" value="MBB6627703.1"/>
    <property type="molecule type" value="Genomic_DNA"/>
</dbReference>
<proteinExistence type="predicted"/>
<comment type="caution">
    <text evidence="2">The sequence shown here is derived from an EMBL/GenBank/DDBJ whole genome shotgun (WGS) entry which is preliminary data.</text>
</comment>
<feature type="chain" id="PRO_5030669204" evidence="1">
    <location>
        <begin position="35"/>
        <end position="306"/>
    </location>
</feature>
<evidence type="ECO:0000313" key="2">
    <source>
        <dbReference type="EMBL" id="MBB6627703.1"/>
    </source>
</evidence>
<keyword evidence="1" id="KW-0732">Signal</keyword>
<keyword evidence="3" id="KW-1185">Reference proteome</keyword>
<evidence type="ECO:0000256" key="1">
    <source>
        <dbReference type="SAM" id="SignalP"/>
    </source>
</evidence>